<feature type="coiled-coil region" evidence="4">
    <location>
        <begin position="613"/>
        <end position="661"/>
    </location>
</feature>
<sequence length="1006" mass="109232">MRLHTLRIEAFGPFADVETIDFDSVGADGLFLLHGQTGAGKTTILDAIAFALYGAVPGARTESKRFLSDHAREGAIPRVTLEASVKGRRFRIVRNPEYDRPKKRGDGSVKEKAKAVLTWLEPDGTPGRGENLARIEEIADTVRDLLGMSKDQFFQVVLLPQGEFAKFLRASNEEREKLLESLFETKRFGSVEAWFADRRKEAEARLDRARQCVDVVLGKITHAAGIEDEPDGNPRDWIEQLRDFLCQRVKTAAASLDQTATAFDQAQHRLDGVRVHAERQLRFRDAESALSKLTAGEALRRDLATELHRARRAKPFETADRDLMRFQQAADDAVLEMKLAVDELTVLNGGAAVAEALSWPAQACDDTNLQEAVTSWTEESGGLTKLCERADEADRLERDISRLDEALATIDDERTQLVTELDGIPAKKGRLDQDIDEAVAAEARIEGLRTGIHQLKKTRSAAHELPGVSEALIDAQDALIRARSNHLESRERLVALRELRIAGMAGELANRLEAGEPCAVCGSEIHPKPAPFAPTAVTQEDEQRAVDSEQLAADAFEAARVAVADLEKRAELLGGESGGRSLRDIDAELTEATASLAEAQRCVGQLGGLRSAREKLLGRARALEERISELSSKRAGLEERVDGLTTQLAELRATLDAARGEDTDVVSRKARLDALARAASHLHGTRGKAAAAVLRTEEHHAYLQSLAREAGFQSLTDARNAVRTVPWIADTEAALEDARDRKVRAQAVLDDPLVRDAANQPTANVEAAETDVAEARAALESAVREHAQAQRANDGVISLAGDLESALEDLGPAEERYAQLSLLSEVIAGRGQNTRRMSLRSYVLAARLEEVAVAASARLRIMSGGRYEFIHSDAAGPRGLRGGLGLDIRDDYTGVVRSAKTLSGGETFMASLSLALGLADVVTSEAGGMMLDTLFIDEGFGTLDSDTLDAVMGVLDELRAGGRVVGIVSHVDEMRQRIPCRLHVVKTRTGSHVRSSVTALPEAPVG</sequence>
<proteinExistence type="inferred from homology"/>
<dbReference type="RefSeq" id="WP_013808184.1">
    <property type="nucleotide sequence ID" value="NC_015564.1"/>
</dbReference>
<dbReference type="HOGENOM" id="CLU_004785_2_0_11"/>
<dbReference type="PROSITE" id="PS00675">
    <property type="entry name" value="SIGMA54_INTERACT_1"/>
    <property type="match status" value="1"/>
</dbReference>
<dbReference type="eggNOG" id="COG0419">
    <property type="taxonomic scope" value="Bacteria"/>
</dbReference>
<dbReference type="InterPro" id="IPR038729">
    <property type="entry name" value="Rad50/SbcC_AAA"/>
</dbReference>
<dbReference type="GO" id="GO:0006302">
    <property type="term" value="P:double-strand break repair"/>
    <property type="evidence" value="ECO:0007669"/>
    <property type="project" value="InterPro"/>
</dbReference>
<dbReference type="InterPro" id="IPR025662">
    <property type="entry name" value="Sigma_54_int_dom_ATP-bd_1"/>
</dbReference>
<feature type="domain" description="Rad50/SbcC-type AAA" evidence="5">
    <location>
        <begin position="6"/>
        <end position="186"/>
    </location>
</feature>
<dbReference type="Gene3D" id="3.40.50.300">
    <property type="entry name" value="P-loop containing nucleotide triphosphate hydrolases"/>
    <property type="match status" value="2"/>
</dbReference>
<evidence type="ECO:0000256" key="4">
    <source>
        <dbReference type="SAM" id="Coils"/>
    </source>
</evidence>
<dbReference type="PANTHER" id="PTHR32114">
    <property type="entry name" value="ABC TRANSPORTER ABCH.3"/>
    <property type="match status" value="1"/>
</dbReference>
<dbReference type="EMBL" id="CP002786">
    <property type="protein sequence ID" value="AEF41835.1"/>
    <property type="molecule type" value="Genomic_DNA"/>
</dbReference>
<feature type="coiled-coil region" evidence="4">
    <location>
        <begin position="728"/>
        <end position="792"/>
    </location>
</feature>
<keyword evidence="6" id="KW-0540">Nuclease</keyword>
<keyword evidence="6" id="KW-0378">Hydrolase</keyword>
<keyword evidence="7" id="KW-1185">Reference proteome</keyword>
<dbReference type="Gene3D" id="1.10.287.1490">
    <property type="match status" value="1"/>
</dbReference>
<dbReference type="STRING" id="443218.AS9A_3394"/>
<evidence type="ECO:0000256" key="3">
    <source>
        <dbReference type="ARBA" id="ARBA00013368"/>
    </source>
</evidence>
<evidence type="ECO:0000313" key="7">
    <source>
        <dbReference type="Proteomes" id="UP000009235"/>
    </source>
</evidence>
<dbReference type="AlphaFoldDB" id="F6EQ14"/>
<comment type="similarity">
    <text evidence="1">Belongs to the SMC family. SbcC subfamily.</text>
</comment>
<evidence type="ECO:0000313" key="6">
    <source>
        <dbReference type="EMBL" id="AEF41835.1"/>
    </source>
</evidence>
<dbReference type="GO" id="GO:0004527">
    <property type="term" value="F:exonuclease activity"/>
    <property type="evidence" value="ECO:0007669"/>
    <property type="project" value="UniProtKB-KW"/>
</dbReference>
<reference evidence="6 7" key="1">
    <citation type="journal article" date="2011" name="J. Bacteriol.">
        <title>Complete genome sequence of Amycolicicoccus subflavus DQS3-9A1T, an actinomycete isolated from crude oil-polluted soil.</title>
        <authorList>
            <person name="Cai M."/>
            <person name="Chen W.M."/>
            <person name="Nie Y."/>
            <person name="Chi C.Q."/>
            <person name="Wang Y.N."/>
            <person name="Tang Y.Q."/>
            <person name="Li G.Y."/>
            <person name="Wu X.L."/>
        </authorList>
    </citation>
    <scope>NUCLEOTIDE SEQUENCE [LARGE SCALE GENOMIC DNA]</scope>
    <source>
        <strain evidence="7">DSM 45089 / DQS3-9A1</strain>
    </source>
</reference>
<accession>F6EQ14</accession>
<organism evidence="6 7">
    <name type="scientific">Hoyosella subflava (strain DSM 45089 / JCM 17490 / NBRC 109087 / DQS3-9A1)</name>
    <name type="common">Amycolicicoccus subflavus</name>
    <dbReference type="NCBI Taxonomy" id="443218"/>
    <lineage>
        <taxon>Bacteria</taxon>
        <taxon>Bacillati</taxon>
        <taxon>Actinomycetota</taxon>
        <taxon>Actinomycetes</taxon>
        <taxon>Mycobacteriales</taxon>
        <taxon>Hoyosellaceae</taxon>
        <taxon>Hoyosella</taxon>
    </lineage>
</organism>
<dbReference type="SUPFAM" id="SSF52540">
    <property type="entry name" value="P-loop containing nucleoside triphosphate hydrolases"/>
    <property type="match status" value="1"/>
</dbReference>
<name>F6EQ14_HOYSD</name>
<dbReference type="GO" id="GO:0016887">
    <property type="term" value="F:ATP hydrolysis activity"/>
    <property type="evidence" value="ECO:0007669"/>
    <property type="project" value="InterPro"/>
</dbReference>
<keyword evidence="6" id="KW-0269">Exonuclease</keyword>
<dbReference type="OrthoDB" id="9795626at2"/>
<evidence type="ECO:0000256" key="1">
    <source>
        <dbReference type="ARBA" id="ARBA00006930"/>
    </source>
</evidence>
<keyword evidence="4" id="KW-0175">Coiled coil</keyword>
<evidence type="ECO:0000259" key="5">
    <source>
        <dbReference type="Pfam" id="PF13476"/>
    </source>
</evidence>
<dbReference type="Proteomes" id="UP000009235">
    <property type="component" value="Chromosome"/>
</dbReference>
<comment type="subunit">
    <text evidence="2">Heterodimer of SbcC and SbcD.</text>
</comment>
<dbReference type="Pfam" id="PF13476">
    <property type="entry name" value="AAA_23"/>
    <property type="match status" value="1"/>
</dbReference>
<evidence type="ECO:0000256" key="2">
    <source>
        <dbReference type="ARBA" id="ARBA00011322"/>
    </source>
</evidence>
<protein>
    <recommendedName>
        <fullName evidence="3">Nuclease SbcCD subunit C</fullName>
    </recommendedName>
</protein>
<dbReference type="KEGG" id="asd:AS9A_3394"/>
<gene>
    <name evidence="6" type="primary">sbcC</name>
    <name evidence="6" type="ordered locus">AS9A_3394</name>
</gene>
<dbReference type="InterPro" id="IPR027417">
    <property type="entry name" value="P-loop_NTPase"/>
</dbReference>
<dbReference type="PANTHER" id="PTHR32114:SF2">
    <property type="entry name" value="ABC TRANSPORTER ABCH.3"/>
    <property type="match status" value="1"/>
</dbReference>
<dbReference type="Pfam" id="PF13558">
    <property type="entry name" value="SbcC_Walker_B"/>
    <property type="match status" value="1"/>
</dbReference>